<dbReference type="OrthoDB" id="5809458at2759"/>
<dbReference type="OMA" id="CDWNDEW"/>
<evidence type="ECO:0008006" key="4">
    <source>
        <dbReference type="Google" id="ProtNLM"/>
    </source>
</evidence>
<gene>
    <name evidence="2" type="ORF">PGLA1383_LOCUS50515</name>
</gene>
<name>A0A813HB35_POLGL</name>
<proteinExistence type="predicted"/>
<dbReference type="InterPro" id="IPR036282">
    <property type="entry name" value="Glutathione-S-Trfase_C_sf"/>
</dbReference>
<dbReference type="AlphaFoldDB" id="A0A813HB35"/>
<keyword evidence="3" id="KW-1185">Reference proteome</keyword>
<accession>A0A813HB35</accession>
<organism evidence="2 3">
    <name type="scientific">Polarella glacialis</name>
    <name type="common">Dinoflagellate</name>
    <dbReference type="NCBI Taxonomy" id="89957"/>
    <lineage>
        <taxon>Eukaryota</taxon>
        <taxon>Sar</taxon>
        <taxon>Alveolata</taxon>
        <taxon>Dinophyceae</taxon>
        <taxon>Suessiales</taxon>
        <taxon>Suessiaceae</taxon>
        <taxon>Polarella</taxon>
    </lineage>
</organism>
<protein>
    <recommendedName>
        <fullName evidence="4">GST C-terminal domain-containing protein</fullName>
    </recommendedName>
</protein>
<evidence type="ECO:0000256" key="1">
    <source>
        <dbReference type="SAM" id="MobiDB-lite"/>
    </source>
</evidence>
<feature type="region of interest" description="Disordered" evidence="1">
    <location>
        <begin position="1"/>
        <end position="22"/>
    </location>
</feature>
<reference evidence="2" key="1">
    <citation type="submission" date="2021-02" db="EMBL/GenBank/DDBJ databases">
        <authorList>
            <person name="Dougan E. K."/>
            <person name="Rhodes N."/>
            <person name="Thang M."/>
            <person name="Chan C."/>
        </authorList>
    </citation>
    <scope>NUCLEOTIDE SEQUENCE</scope>
</reference>
<dbReference type="Gene3D" id="1.20.1050.10">
    <property type="match status" value="1"/>
</dbReference>
<evidence type="ECO:0000313" key="2">
    <source>
        <dbReference type="EMBL" id="CAE8634899.1"/>
    </source>
</evidence>
<dbReference type="SUPFAM" id="SSF47616">
    <property type="entry name" value="GST C-terminal domain-like"/>
    <property type="match status" value="1"/>
</dbReference>
<evidence type="ECO:0000313" key="3">
    <source>
        <dbReference type="Proteomes" id="UP000654075"/>
    </source>
</evidence>
<comment type="caution">
    <text evidence="2">The sequence shown here is derived from an EMBL/GenBank/DDBJ whole genome shotgun (WGS) entry which is preliminary data.</text>
</comment>
<sequence length="256" mass="29127">MAAKNLRPDGMYEDGSNPESVEPVPALEWRSLDDMKDVVVHGIRASPAVSKLVTFLCFYNVPFKLKPGLNKKGSKYYKKMPVMDVAGRQVNDTFIQIKNLTKAFGGSCDWNDEWQTRITYEYQLSTVYLMDFAEFHQMVTTPNSDFPLPSCCLCLVKQIRPGALKKMRALFDDPNTIEKLVDLTEFCKEFAAAMGSKPYFHGDEPGNVDISFYGVNARYVFSKSDFILNPLDVAGLMPWLERMMQCMPLDNIFFKA</sequence>
<dbReference type="EMBL" id="CAJNNV010031175">
    <property type="protein sequence ID" value="CAE8634899.1"/>
    <property type="molecule type" value="Genomic_DNA"/>
</dbReference>
<dbReference type="Proteomes" id="UP000654075">
    <property type="component" value="Unassembled WGS sequence"/>
</dbReference>